<keyword evidence="17" id="KW-0046">Antibiotic resistance</keyword>
<evidence type="ECO:0000256" key="2">
    <source>
        <dbReference type="ARBA" id="ARBA00012448"/>
    </source>
</evidence>
<keyword evidence="16" id="KW-0472">Membrane</keyword>
<dbReference type="GO" id="GO:0009252">
    <property type="term" value="P:peptidoglycan biosynthetic process"/>
    <property type="evidence" value="ECO:0007669"/>
    <property type="project" value="UniProtKB-KW"/>
</dbReference>
<keyword evidence="12" id="KW-0133">Cell shape</keyword>
<feature type="domain" description="Glycosyl transferase family 51" evidence="25">
    <location>
        <begin position="57"/>
        <end position="235"/>
    </location>
</feature>
<keyword evidence="13" id="KW-0735">Signal-anchor</keyword>
<evidence type="ECO:0000256" key="19">
    <source>
        <dbReference type="ARBA" id="ARBA00023316"/>
    </source>
</evidence>
<evidence type="ECO:0000256" key="16">
    <source>
        <dbReference type="ARBA" id="ARBA00023136"/>
    </source>
</evidence>
<keyword evidence="5" id="KW-0997">Cell inner membrane</keyword>
<keyword evidence="18" id="KW-0511">Multifunctional enzyme</keyword>
<dbReference type="Pfam" id="PF00912">
    <property type="entry name" value="Transgly"/>
    <property type="match status" value="1"/>
</dbReference>
<dbReference type="InterPro" id="IPR001460">
    <property type="entry name" value="PCN-bd_Tpept"/>
</dbReference>
<name>A0A3B0SXR8_9ZZZZ</name>
<evidence type="ECO:0000256" key="1">
    <source>
        <dbReference type="ARBA" id="ARBA00004249"/>
    </source>
</evidence>
<dbReference type="SUPFAM" id="SSF53955">
    <property type="entry name" value="Lysozyme-like"/>
    <property type="match status" value="1"/>
</dbReference>
<evidence type="ECO:0000256" key="23">
    <source>
        <dbReference type="SAM" id="MobiDB-lite"/>
    </source>
</evidence>
<feature type="compositionally biased region" description="Gly residues" evidence="23">
    <location>
        <begin position="862"/>
        <end position="878"/>
    </location>
</feature>
<evidence type="ECO:0000256" key="13">
    <source>
        <dbReference type="ARBA" id="ARBA00022968"/>
    </source>
</evidence>
<evidence type="ECO:0000256" key="21">
    <source>
        <dbReference type="ARBA" id="ARBA00044770"/>
    </source>
</evidence>
<keyword evidence="19" id="KW-0961">Cell wall biogenesis/degradation</keyword>
<dbReference type="EC" id="3.4.16.4" evidence="2"/>
<reference evidence="27" key="1">
    <citation type="submission" date="2018-06" db="EMBL/GenBank/DDBJ databases">
        <authorList>
            <person name="Zhirakovskaya E."/>
        </authorList>
    </citation>
    <scope>NUCLEOTIDE SEQUENCE</scope>
</reference>
<dbReference type="FunFam" id="1.10.3810.10:FF:000003">
    <property type="entry name" value="Penicillin-binding protein 1a"/>
    <property type="match status" value="1"/>
</dbReference>
<dbReference type="PANTHER" id="PTHR32282:SF27">
    <property type="entry name" value="PENICILLIN-BINDING PROTEIN 1A"/>
    <property type="match status" value="1"/>
</dbReference>
<evidence type="ECO:0000256" key="10">
    <source>
        <dbReference type="ARBA" id="ARBA00022692"/>
    </source>
</evidence>
<dbReference type="GO" id="GO:0008955">
    <property type="term" value="F:peptidoglycan glycosyltransferase activity"/>
    <property type="evidence" value="ECO:0007669"/>
    <property type="project" value="UniProtKB-EC"/>
</dbReference>
<evidence type="ECO:0000256" key="11">
    <source>
        <dbReference type="ARBA" id="ARBA00022801"/>
    </source>
</evidence>
<comment type="subcellular location">
    <subcellularLocation>
        <location evidence="1">Cell inner membrane</location>
        <topology evidence="1">Single-pass type II membrane protein</topology>
    </subcellularLocation>
</comment>
<organism evidence="27">
    <name type="scientific">hydrothermal vent metagenome</name>
    <dbReference type="NCBI Taxonomy" id="652676"/>
    <lineage>
        <taxon>unclassified sequences</taxon>
        <taxon>metagenomes</taxon>
        <taxon>ecological metagenomes</taxon>
    </lineage>
</organism>
<sequence>MIWRFLGFLFTLGVILLVTGASVVGYMIWKVEQDLPDYEVLAKYEPPVMTRVHAANGQLLAEFARERRLFIPIEVIPDRMIQAILSAEDKNFYIHGGIDYTGLARAVLVNIQNRISGSRRLVGASTITQQVAKNFLLTSDQNITRKLKEAMLAMRIEDAFSKEKILELYLNQIYFGLGAYGIAAASLNYYGKSLHELSLGEFAYLAALPKAPTNYHPYRKTEAAIERRNWVMDRMIANGYVTEDEAKAAKAQGLNVNPRSFGAQIFAAEYFSEEVRRQVIGIYGEKRLYEGGLSVRTTLDPGLQKEAKRALVKGLVEFDRKKGWRGPVANIAEIVGGGGDWGAALAAMDSPNDIAPWRLAVVVEVKGKSVVAGLEPARLENGKIAAERQGANIPMKEISWARAAQSDGSLGPKVTSPAQVLAVGDVIYVSPDGEGGTWRLVQLPEVEGAIVALDPHTGRVLAMVGGFSFDRSEFNRAVQAKRQPGSSFKPFVYAAALDNGYTPATVVMDAPIALDQGSGQEIWRPQNYGRKFYGPSTLRLGIEKSRNVMTVRLAQDLGMDVVSEYARRFGIDDNLMPVLSMALGAGETTLLKLATAYAMLDNGGKRITPTLIDRMQDRFGRTVYRHDIRNCADCTAQAWTGQPEPVLADIREQIIDPDTAYQVTSLMEGVVQRGTATALKKLGRPVAGKTGTTNEERDAWFLGYTPDLVVGVFVGYDIPRPMGKGQTGGGLAAPIFGTFMKAALKDQPVIPFRVPPGINLVRVNSTTGMLAMPGEENVIIEAFKPGTMPPESPMDVIGAELDEAPLPALAAPRFGEAAPQTGGPLQPDVLLSAPDGDGLDDDTIGNLLAGTAAIPAPAGPATTGGAGGGLTTGSGGLY</sequence>
<evidence type="ECO:0000256" key="12">
    <source>
        <dbReference type="ARBA" id="ARBA00022960"/>
    </source>
</evidence>
<comment type="catalytic activity">
    <reaction evidence="22">
        <text>[GlcNAc-(1-&gt;4)-Mur2Ac(oyl-L-Ala-gamma-D-Glu-L-Lys-D-Ala-D-Ala)](n)-di-trans,octa-cis-undecaprenyl diphosphate + beta-D-GlcNAc-(1-&gt;4)-Mur2Ac(oyl-L-Ala-gamma-D-Glu-L-Lys-D-Ala-D-Ala)-di-trans,octa-cis-undecaprenyl diphosphate = [GlcNAc-(1-&gt;4)-Mur2Ac(oyl-L-Ala-gamma-D-Glu-L-Lys-D-Ala-D-Ala)](n+1)-di-trans,octa-cis-undecaprenyl diphosphate + di-trans,octa-cis-undecaprenyl diphosphate + H(+)</text>
        <dbReference type="Rhea" id="RHEA:23708"/>
        <dbReference type="Rhea" id="RHEA-COMP:9602"/>
        <dbReference type="Rhea" id="RHEA-COMP:9603"/>
        <dbReference type="ChEBI" id="CHEBI:15378"/>
        <dbReference type="ChEBI" id="CHEBI:58405"/>
        <dbReference type="ChEBI" id="CHEBI:60033"/>
        <dbReference type="ChEBI" id="CHEBI:78435"/>
        <dbReference type="EC" id="2.4.99.28"/>
    </reaction>
</comment>
<dbReference type="SUPFAM" id="SSF56601">
    <property type="entry name" value="beta-lactamase/transpeptidase-like"/>
    <property type="match status" value="1"/>
</dbReference>
<evidence type="ECO:0000259" key="24">
    <source>
        <dbReference type="Pfam" id="PF00905"/>
    </source>
</evidence>
<dbReference type="GO" id="GO:0008658">
    <property type="term" value="F:penicillin binding"/>
    <property type="evidence" value="ECO:0007669"/>
    <property type="project" value="InterPro"/>
</dbReference>
<evidence type="ECO:0000256" key="20">
    <source>
        <dbReference type="ARBA" id="ARBA00034000"/>
    </source>
</evidence>
<keyword evidence="10" id="KW-0812">Transmembrane</keyword>
<dbReference type="GO" id="GO:0046677">
    <property type="term" value="P:response to antibiotic"/>
    <property type="evidence" value="ECO:0007669"/>
    <property type="project" value="UniProtKB-KW"/>
</dbReference>
<dbReference type="PANTHER" id="PTHR32282">
    <property type="entry name" value="BINDING PROTEIN TRANSPEPTIDASE, PUTATIVE-RELATED"/>
    <property type="match status" value="1"/>
</dbReference>
<evidence type="ECO:0000256" key="9">
    <source>
        <dbReference type="ARBA" id="ARBA00022679"/>
    </source>
</evidence>
<gene>
    <name evidence="27" type="ORF">MNBD_ALPHA09-1926</name>
</gene>
<evidence type="ECO:0000256" key="17">
    <source>
        <dbReference type="ARBA" id="ARBA00023251"/>
    </source>
</evidence>
<feature type="domain" description="Penicillin-binding protein transpeptidase" evidence="24">
    <location>
        <begin position="448"/>
        <end position="741"/>
    </location>
</feature>
<evidence type="ECO:0000313" key="27">
    <source>
        <dbReference type="EMBL" id="VAW10378.1"/>
    </source>
</evidence>
<keyword evidence="9 27" id="KW-0808">Transferase</keyword>
<keyword evidence="14" id="KW-0573">Peptidoglycan synthesis</keyword>
<accession>A0A3B0SXR8</accession>
<evidence type="ECO:0000256" key="14">
    <source>
        <dbReference type="ARBA" id="ARBA00022984"/>
    </source>
</evidence>
<proteinExistence type="predicted"/>
<evidence type="ECO:0000256" key="22">
    <source>
        <dbReference type="ARBA" id="ARBA00049902"/>
    </source>
</evidence>
<dbReference type="InterPro" id="IPR012340">
    <property type="entry name" value="NA-bd_OB-fold"/>
</dbReference>
<evidence type="ECO:0000256" key="6">
    <source>
        <dbReference type="ARBA" id="ARBA00022645"/>
    </source>
</evidence>
<feature type="region of interest" description="Disordered" evidence="23">
    <location>
        <begin position="855"/>
        <end position="878"/>
    </location>
</feature>
<keyword evidence="6" id="KW-0121">Carboxypeptidase</keyword>
<keyword evidence="8 27" id="KW-0328">Glycosyltransferase</keyword>
<dbReference type="GO" id="GO:0008360">
    <property type="term" value="P:regulation of cell shape"/>
    <property type="evidence" value="ECO:0007669"/>
    <property type="project" value="UniProtKB-KW"/>
</dbReference>
<dbReference type="Pfam" id="PF17092">
    <property type="entry name" value="PCB_OB"/>
    <property type="match status" value="1"/>
</dbReference>
<dbReference type="Gene3D" id="1.10.3810.10">
    <property type="entry name" value="Biosynthetic peptidoglycan transglycosylase-like"/>
    <property type="match status" value="1"/>
</dbReference>
<dbReference type="GO" id="GO:0005886">
    <property type="term" value="C:plasma membrane"/>
    <property type="evidence" value="ECO:0007669"/>
    <property type="project" value="UniProtKB-SubCell"/>
</dbReference>
<comment type="catalytic activity">
    <reaction evidence="20">
        <text>Preferential cleavage: (Ac)2-L-Lys-D-Ala-|-D-Ala. Also transpeptidation of peptidyl-alanyl moieties that are N-acyl substituents of D-alanine.</text>
        <dbReference type="EC" id="3.4.16.4"/>
    </reaction>
</comment>
<dbReference type="InterPro" id="IPR012338">
    <property type="entry name" value="Beta-lactam/transpept-like"/>
</dbReference>
<dbReference type="NCBIfam" id="TIGR02074">
    <property type="entry name" value="PBP_1a_fam"/>
    <property type="match status" value="1"/>
</dbReference>
<protein>
    <recommendedName>
        <fullName evidence="3">Penicillin-binding protein 1A</fullName>
        <ecNumber evidence="21">2.4.99.28</ecNumber>
        <ecNumber evidence="2">3.4.16.4</ecNumber>
    </recommendedName>
</protein>
<keyword evidence="11" id="KW-0378">Hydrolase</keyword>
<evidence type="ECO:0000259" key="26">
    <source>
        <dbReference type="Pfam" id="PF17092"/>
    </source>
</evidence>
<evidence type="ECO:0000256" key="5">
    <source>
        <dbReference type="ARBA" id="ARBA00022519"/>
    </source>
</evidence>
<evidence type="ECO:0000256" key="4">
    <source>
        <dbReference type="ARBA" id="ARBA00022475"/>
    </source>
</evidence>
<evidence type="ECO:0000256" key="18">
    <source>
        <dbReference type="ARBA" id="ARBA00023268"/>
    </source>
</evidence>
<evidence type="ECO:0000256" key="15">
    <source>
        <dbReference type="ARBA" id="ARBA00022989"/>
    </source>
</evidence>
<dbReference type="InterPro" id="IPR031376">
    <property type="entry name" value="PCB_OB"/>
</dbReference>
<dbReference type="InterPro" id="IPR001264">
    <property type="entry name" value="Glyco_trans_51"/>
</dbReference>
<dbReference type="Gene3D" id="2.40.50.140">
    <property type="entry name" value="Nucleic acid-binding proteins"/>
    <property type="match status" value="1"/>
</dbReference>
<evidence type="ECO:0000256" key="3">
    <source>
        <dbReference type="ARBA" id="ARBA00018638"/>
    </source>
</evidence>
<dbReference type="Pfam" id="PF00905">
    <property type="entry name" value="Transpeptidase"/>
    <property type="match status" value="1"/>
</dbReference>
<dbReference type="GO" id="GO:0009002">
    <property type="term" value="F:serine-type D-Ala-D-Ala carboxypeptidase activity"/>
    <property type="evidence" value="ECO:0007669"/>
    <property type="project" value="UniProtKB-EC"/>
</dbReference>
<evidence type="ECO:0000256" key="7">
    <source>
        <dbReference type="ARBA" id="ARBA00022670"/>
    </source>
</evidence>
<dbReference type="GO" id="GO:0006508">
    <property type="term" value="P:proteolysis"/>
    <property type="evidence" value="ECO:0007669"/>
    <property type="project" value="UniProtKB-KW"/>
</dbReference>
<evidence type="ECO:0000259" key="25">
    <source>
        <dbReference type="Pfam" id="PF00912"/>
    </source>
</evidence>
<keyword evidence="4" id="KW-1003">Cell membrane</keyword>
<dbReference type="InterPro" id="IPR050396">
    <property type="entry name" value="Glycosyltr_51/Transpeptidase"/>
</dbReference>
<keyword evidence="15" id="KW-1133">Transmembrane helix</keyword>
<dbReference type="GO" id="GO:0030288">
    <property type="term" value="C:outer membrane-bounded periplasmic space"/>
    <property type="evidence" value="ECO:0007669"/>
    <property type="project" value="TreeGrafter"/>
</dbReference>
<dbReference type="AlphaFoldDB" id="A0A3B0SXR8"/>
<dbReference type="EMBL" id="UOEM01000011">
    <property type="protein sequence ID" value="VAW10378.1"/>
    <property type="molecule type" value="Genomic_DNA"/>
</dbReference>
<keyword evidence="7" id="KW-0645">Protease</keyword>
<dbReference type="InterPro" id="IPR036950">
    <property type="entry name" value="PBP_transglycosylase"/>
</dbReference>
<dbReference type="GO" id="GO:0071555">
    <property type="term" value="P:cell wall organization"/>
    <property type="evidence" value="ECO:0007669"/>
    <property type="project" value="UniProtKB-KW"/>
</dbReference>
<feature type="domain" description="Penicillin-binding protein OB-like" evidence="26">
    <location>
        <begin position="324"/>
        <end position="446"/>
    </location>
</feature>
<dbReference type="Gene3D" id="3.40.710.10">
    <property type="entry name" value="DD-peptidase/beta-lactamase superfamily"/>
    <property type="match status" value="1"/>
</dbReference>
<dbReference type="EC" id="2.4.99.28" evidence="21"/>
<evidence type="ECO:0000256" key="8">
    <source>
        <dbReference type="ARBA" id="ARBA00022676"/>
    </source>
</evidence>
<dbReference type="InterPro" id="IPR023346">
    <property type="entry name" value="Lysozyme-like_dom_sf"/>
</dbReference>